<dbReference type="CDD" id="cd01647">
    <property type="entry name" value="RT_LTR"/>
    <property type="match status" value="1"/>
</dbReference>
<reference evidence="2" key="2">
    <citation type="submission" date="2020-03" db="EMBL/GenBank/DDBJ databases">
        <title>Walnut 2.0.</title>
        <authorList>
            <person name="Marrano A."/>
            <person name="Britton M."/>
            <person name="Zimin A.V."/>
            <person name="Zaini P.A."/>
            <person name="Workman R."/>
            <person name="Puiu D."/>
            <person name="Bianco L."/>
            <person name="Allen B.J."/>
            <person name="Troggio M."/>
            <person name="Leslie C.A."/>
            <person name="Timp W."/>
            <person name="Dendekar A."/>
            <person name="Salzberg S.L."/>
            <person name="Neale D.B."/>
        </authorList>
    </citation>
    <scope>NUCLEOTIDE SEQUENCE</scope>
    <source>
        <tissue evidence="2">Leaves</tissue>
    </source>
</reference>
<evidence type="ECO:0000259" key="1">
    <source>
        <dbReference type="Pfam" id="PF00078"/>
    </source>
</evidence>
<name>A0A833Y8H0_JUGRE</name>
<feature type="domain" description="Reverse transcriptase" evidence="1">
    <location>
        <begin position="2"/>
        <end position="151"/>
    </location>
</feature>
<accession>A0A833Y8H0</accession>
<dbReference type="AlphaFoldDB" id="A0A833Y8H0"/>
<dbReference type="Gene3D" id="3.10.10.10">
    <property type="entry name" value="HIV Type 1 Reverse Transcriptase, subunit A, domain 1"/>
    <property type="match status" value="1"/>
</dbReference>
<dbReference type="SUPFAM" id="SSF56672">
    <property type="entry name" value="DNA/RNA polymerases"/>
    <property type="match status" value="1"/>
</dbReference>
<dbReference type="Pfam" id="PF00078">
    <property type="entry name" value="RVT_1"/>
    <property type="match status" value="1"/>
</dbReference>
<dbReference type="EMBL" id="LIHL02000001">
    <property type="protein sequence ID" value="KAF5481598.1"/>
    <property type="molecule type" value="Genomic_DNA"/>
</dbReference>
<sequence>MCIDYREVNKVTVKNKYPLPRIDDLLDQLQGASVFSKIDLRSGLHHLKIRKKDIPKMDFWTRYGHYEFLMMSFGLTSAPAAFMDMMNRVFTPYSDNFVVLFINDILIYSKSEEDHKQHLCLALDKLKEQRLYAKFNRHEFWLKEVRFFGHVVSSQGVSVDPSKVEAVVNWKHPTNLHEVRSFLGLGGYYRRFVEGFSKLPGPLTAQTKKNTKYIWTEKCEQSFVELK</sequence>
<evidence type="ECO:0000313" key="3">
    <source>
        <dbReference type="Proteomes" id="UP000619265"/>
    </source>
</evidence>
<gene>
    <name evidence="2" type="ORF">F2P56_002238</name>
</gene>
<dbReference type="InterPro" id="IPR000477">
    <property type="entry name" value="RT_dom"/>
</dbReference>
<dbReference type="Proteomes" id="UP000619265">
    <property type="component" value="Unassembled WGS sequence"/>
</dbReference>
<proteinExistence type="predicted"/>
<protein>
    <recommendedName>
        <fullName evidence="1">Reverse transcriptase domain-containing protein</fullName>
    </recommendedName>
</protein>
<dbReference type="Gene3D" id="3.30.70.270">
    <property type="match status" value="2"/>
</dbReference>
<dbReference type="Gramene" id="Jr01_24190_p1">
    <property type="protein sequence ID" value="cds.Jr01_24190_p1"/>
    <property type="gene ID" value="Jr01_24190"/>
</dbReference>
<dbReference type="PANTHER" id="PTHR24559:SF444">
    <property type="entry name" value="REVERSE TRANSCRIPTASE DOMAIN-CONTAINING PROTEIN"/>
    <property type="match status" value="1"/>
</dbReference>
<dbReference type="InterPro" id="IPR043502">
    <property type="entry name" value="DNA/RNA_pol_sf"/>
</dbReference>
<dbReference type="FunFam" id="3.30.70.270:FF:000020">
    <property type="entry name" value="Transposon Tf2-6 polyprotein-like Protein"/>
    <property type="match status" value="1"/>
</dbReference>
<dbReference type="InterPro" id="IPR053134">
    <property type="entry name" value="RNA-dir_DNA_polymerase"/>
</dbReference>
<dbReference type="InterPro" id="IPR043128">
    <property type="entry name" value="Rev_trsase/Diguanyl_cyclase"/>
</dbReference>
<organism evidence="2 3">
    <name type="scientific">Juglans regia</name>
    <name type="common">English walnut</name>
    <dbReference type="NCBI Taxonomy" id="51240"/>
    <lineage>
        <taxon>Eukaryota</taxon>
        <taxon>Viridiplantae</taxon>
        <taxon>Streptophyta</taxon>
        <taxon>Embryophyta</taxon>
        <taxon>Tracheophyta</taxon>
        <taxon>Spermatophyta</taxon>
        <taxon>Magnoliopsida</taxon>
        <taxon>eudicotyledons</taxon>
        <taxon>Gunneridae</taxon>
        <taxon>Pentapetalae</taxon>
        <taxon>rosids</taxon>
        <taxon>fabids</taxon>
        <taxon>Fagales</taxon>
        <taxon>Juglandaceae</taxon>
        <taxon>Juglans</taxon>
    </lineage>
</organism>
<reference evidence="2" key="1">
    <citation type="submission" date="2015-10" db="EMBL/GenBank/DDBJ databases">
        <authorList>
            <person name="Martinez-Garcia P.J."/>
            <person name="Crepeau M.W."/>
            <person name="Puiu D."/>
            <person name="Gonzalez-Ibeas D."/>
            <person name="Whalen J."/>
            <person name="Stevens K."/>
            <person name="Paul R."/>
            <person name="Butterfield T."/>
            <person name="Britton M."/>
            <person name="Reagan R."/>
            <person name="Chakraborty S."/>
            <person name="Walawage S.L."/>
            <person name="Vasquez-Gross H.A."/>
            <person name="Cardeno C."/>
            <person name="Famula R."/>
            <person name="Pratt K."/>
            <person name="Kuruganti S."/>
            <person name="Aradhya M.K."/>
            <person name="Leslie C.A."/>
            <person name="Dandekar A.M."/>
            <person name="Salzberg S.L."/>
            <person name="Wegrzyn J.L."/>
            <person name="Langley C.H."/>
            <person name="Neale D.B."/>
        </authorList>
    </citation>
    <scope>NUCLEOTIDE SEQUENCE</scope>
    <source>
        <tissue evidence="2">Leaves</tissue>
    </source>
</reference>
<evidence type="ECO:0000313" key="2">
    <source>
        <dbReference type="EMBL" id="KAF5481598.1"/>
    </source>
</evidence>
<dbReference type="PANTHER" id="PTHR24559">
    <property type="entry name" value="TRANSPOSON TY3-I GAG-POL POLYPROTEIN"/>
    <property type="match status" value="1"/>
</dbReference>
<comment type="caution">
    <text evidence="2">The sequence shown here is derived from an EMBL/GenBank/DDBJ whole genome shotgun (WGS) entry which is preliminary data.</text>
</comment>